<evidence type="ECO:0000313" key="3">
    <source>
        <dbReference type="Proteomes" id="UP000257109"/>
    </source>
</evidence>
<proteinExistence type="predicted"/>
<feature type="non-terminal residue" evidence="2">
    <location>
        <position position="118"/>
    </location>
</feature>
<accession>A0A371E123</accession>
<evidence type="ECO:0008006" key="4">
    <source>
        <dbReference type="Google" id="ProtNLM"/>
    </source>
</evidence>
<dbReference type="SUPFAM" id="SSF53098">
    <property type="entry name" value="Ribonuclease H-like"/>
    <property type="match status" value="1"/>
</dbReference>
<dbReference type="AlphaFoldDB" id="A0A371E123"/>
<dbReference type="Gene3D" id="3.30.420.10">
    <property type="entry name" value="Ribonuclease H-like superfamily/Ribonuclease H"/>
    <property type="match status" value="1"/>
</dbReference>
<dbReference type="InterPro" id="IPR036397">
    <property type="entry name" value="RNaseH_sf"/>
</dbReference>
<keyword evidence="3" id="KW-1185">Reference proteome</keyword>
<evidence type="ECO:0000256" key="1">
    <source>
        <dbReference type="SAM" id="SignalP"/>
    </source>
</evidence>
<comment type="caution">
    <text evidence="2">The sequence shown here is derived from an EMBL/GenBank/DDBJ whole genome shotgun (WGS) entry which is preliminary data.</text>
</comment>
<keyword evidence="1" id="KW-0732">Signal</keyword>
<feature type="chain" id="PRO_5016943328" description="Integrase catalytic domain-containing protein" evidence="1">
    <location>
        <begin position="20"/>
        <end position="118"/>
    </location>
</feature>
<dbReference type="Proteomes" id="UP000257109">
    <property type="component" value="Unassembled WGS sequence"/>
</dbReference>
<evidence type="ECO:0000313" key="2">
    <source>
        <dbReference type="EMBL" id="RDX58485.1"/>
    </source>
</evidence>
<dbReference type="EMBL" id="QJKJ01017440">
    <property type="protein sequence ID" value="RDX58485.1"/>
    <property type="molecule type" value="Genomic_DNA"/>
</dbReference>
<organism evidence="2 3">
    <name type="scientific">Mucuna pruriens</name>
    <name type="common">Velvet bean</name>
    <name type="synonym">Dolichos pruriens</name>
    <dbReference type="NCBI Taxonomy" id="157652"/>
    <lineage>
        <taxon>Eukaryota</taxon>
        <taxon>Viridiplantae</taxon>
        <taxon>Streptophyta</taxon>
        <taxon>Embryophyta</taxon>
        <taxon>Tracheophyta</taxon>
        <taxon>Spermatophyta</taxon>
        <taxon>Magnoliopsida</taxon>
        <taxon>eudicotyledons</taxon>
        <taxon>Gunneridae</taxon>
        <taxon>Pentapetalae</taxon>
        <taxon>rosids</taxon>
        <taxon>fabids</taxon>
        <taxon>Fabales</taxon>
        <taxon>Fabaceae</taxon>
        <taxon>Papilionoideae</taxon>
        <taxon>50 kb inversion clade</taxon>
        <taxon>NPAAA clade</taxon>
        <taxon>indigoferoid/millettioid clade</taxon>
        <taxon>Phaseoleae</taxon>
        <taxon>Mucuna</taxon>
    </lineage>
</organism>
<dbReference type="InterPro" id="IPR012337">
    <property type="entry name" value="RNaseH-like_sf"/>
</dbReference>
<dbReference type="GO" id="GO:0003676">
    <property type="term" value="F:nucleic acid binding"/>
    <property type="evidence" value="ECO:0007669"/>
    <property type="project" value="InterPro"/>
</dbReference>
<sequence length="118" mass="14279">MVMLIFYLLLIVFPKWVELKPHKLIMLKFSVPKALICDLRSHFYNNTMSTLLQKVVIAYHPQTNGQTEMFIKEFKQILQCRNVTWPLTKRARKESFNCKNLRSFAWRPMRSPRFTKKW</sequence>
<protein>
    <recommendedName>
        <fullName evidence="4">Integrase catalytic domain-containing protein</fullName>
    </recommendedName>
</protein>
<feature type="signal peptide" evidence="1">
    <location>
        <begin position="1"/>
        <end position="19"/>
    </location>
</feature>
<reference evidence="2" key="1">
    <citation type="submission" date="2018-05" db="EMBL/GenBank/DDBJ databases">
        <title>Draft genome of Mucuna pruriens seed.</title>
        <authorList>
            <person name="Nnadi N.E."/>
            <person name="Vos R."/>
            <person name="Hasami M.H."/>
            <person name="Devisetty U.K."/>
            <person name="Aguiy J.C."/>
        </authorList>
    </citation>
    <scope>NUCLEOTIDE SEQUENCE [LARGE SCALE GENOMIC DNA]</scope>
    <source>
        <strain evidence="2">JCA_2017</strain>
    </source>
</reference>
<name>A0A371E123_MUCPR</name>
<gene>
    <name evidence="2" type="ORF">CR513_62198</name>
</gene>